<keyword evidence="10" id="KW-1185">Reference proteome</keyword>
<dbReference type="InterPro" id="IPR054542">
    <property type="entry name" value="Cys_met_metab_PP"/>
</dbReference>
<evidence type="ECO:0000256" key="6">
    <source>
        <dbReference type="ARBA" id="ARBA00023239"/>
    </source>
</evidence>
<dbReference type="EMBL" id="BAABFV010000001">
    <property type="protein sequence ID" value="GAA4354407.1"/>
    <property type="molecule type" value="Genomic_DNA"/>
</dbReference>
<dbReference type="PROSITE" id="PS00868">
    <property type="entry name" value="CYS_MET_METAB_PP"/>
    <property type="match status" value="1"/>
</dbReference>
<evidence type="ECO:0000256" key="8">
    <source>
        <dbReference type="RuleBase" id="RU362118"/>
    </source>
</evidence>
<dbReference type="NCBIfam" id="TIGR01328">
    <property type="entry name" value="met_gam_lyase"/>
    <property type="match status" value="1"/>
</dbReference>
<dbReference type="SUPFAM" id="SSF53383">
    <property type="entry name" value="PLP-dependent transferases"/>
    <property type="match status" value="1"/>
</dbReference>
<evidence type="ECO:0000256" key="7">
    <source>
        <dbReference type="ARBA" id="ARBA00049180"/>
    </source>
</evidence>
<dbReference type="InterPro" id="IPR000277">
    <property type="entry name" value="Cys/Met-Metab_PyrdxlP-dep_enz"/>
</dbReference>
<evidence type="ECO:0000313" key="10">
    <source>
        <dbReference type="Proteomes" id="UP001501011"/>
    </source>
</evidence>
<dbReference type="PANTHER" id="PTHR11808:SF80">
    <property type="entry name" value="CYSTATHIONINE GAMMA-LYASE"/>
    <property type="match status" value="1"/>
</dbReference>
<evidence type="ECO:0000256" key="4">
    <source>
        <dbReference type="ARBA" id="ARBA00019040"/>
    </source>
</evidence>
<dbReference type="RefSeq" id="WP_345291191.1">
    <property type="nucleotide sequence ID" value="NZ_BAABFV010000001.1"/>
</dbReference>
<dbReference type="EC" id="4.4.1.11" evidence="3"/>
<comment type="caution">
    <text evidence="9">The sequence shown here is derived from an EMBL/GenBank/DDBJ whole genome shotgun (WGS) entry which is preliminary data.</text>
</comment>
<evidence type="ECO:0000256" key="5">
    <source>
        <dbReference type="ARBA" id="ARBA00022898"/>
    </source>
</evidence>
<dbReference type="PIRSF" id="PIRSF001434">
    <property type="entry name" value="CGS"/>
    <property type="match status" value="1"/>
</dbReference>
<dbReference type="CDD" id="cd00614">
    <property type="entry name" value="CGS_like"/>
    <property type="match status" value="1"/>
</dbReference>
<dbReference type="InterPro" id="IPR015422">
    <property type="entry name" value="PyrdxlP-dep_Trfase_small"/>
</dbReference>
<keyword evidence="6" id="KW-0456">Lyase</keyword>
<evidence type="ECO:0000256" key="2">
    <source>
        <dbReference type="ARBA" id="ARBA00008667"/>
    </source>
</evidence>
<evidence type="ECO:0000313" key="9">
    <source>
        <dbReference type="EMBL" id="GAA4354407.1"/>
    </source>
</evidence>
<comment type="catalytic activity">
    <reaction evidence="7">
        <text>L-methionine + H2O = methanethiol + 2-oxobutanoate + NH4(+)</text>
        <dbReference type="Rhea" id="RHEA:23800"/>
        <dbReference type="ChEBI" id="CHEBI:15377"/>
        <dbReference type="ChEBI" id="CHEBI:16007"/>
        <dbReference type="ChEBI" id="CHEBI:16763"/>
        <dbReference type="ChEBI" id="CHEBI:28938"/>
        <dbReference type="ChEBI" id="CHEBI:57844"/>
        <dbReference type="EC" id="4.4.1.11"/>
    </reaction>
</comment>
<dbReference type="InterPro" id="IPR006237">
    <property type="entry name" value="L-Met_gamma_lys"/>
</dbReference>
<dbReference type="InterPro" id="IPR015424">
    <property type="entry name" value="PyrdxlP-dep_Trfase"/>
</dbReference>
<dbReference type="Gene3D" id="3.90.1150.10">
    <property type="entry name" value="Aspartate Aminotransferase, domain 1"/>
    <property type="match status" value="1"/>
</dbReference>
<organism evidence="9 10">
    <name type="scientific">Kangiella marina</name>
    <dbReference type="NCBI Taxonomy" id="1079178"/>
    <lineage>
        <taxon>Bacteria</taxon>
        <taxon>Pseudomonadati</taxon>
        <taxon>Pseudomonadota</taxon>
        <taxon>Gammaproteobacteria</taxon>
        <taxon>Kangiellales</taxon>
        <taxon>Kangiellaceae</taxon>
        <taxon>Kangiella</taxon>
    </lineage>
</organism>
<protein>
    <recommendedName>
        <fullName evidence="4">L-methionine gamma-lyase</fullName>
        <ecNumber evidence="3">4.4.1.11</ecNumber>
    </recommendedName>
</protein>
<dbReference type="InterPro" id="IPR015421">
    <property type="entry name" value="PyrdxlP-dep_Trfase_major"/>
</dbReference>
<dbReference type="Pfam" id="PF01053">
    <property type="entry name" value="Cys_Met_Meta_PP"/>
    <property type="match status" value="1"/>
</dbReference>
<gene>
    <name evidence="9" type="primary">megL</name>
    <name evidence="9" type="ORF">GCM10023151_00420</name>
</gene>
<name>A0ABP8I9T9_9GAMM</name>
<dbReference type="Proteomes" id="UP001501011">
    <property type="component" value="Unassembled WGS sequence"/>
</dbReference>
<accession>A0ABP8I9T9</accession>
<keyword evidence="5 8" id="KW-0663">Pyridoxal phosphate</keyword>
<reference evidence="10" key="1">
    <citation type="journal article" date="2019" name="Int. J. Syst. Evol. Microbiol.">
        <title>The Global Catalogue of Microorganisms (GCM) 10K type strain sequencing project: providing services to taxonomists for standard genome sequencing and annotation.</title>
        <authorList>
            <consortium name="The Broad Institute Genomics Platform"/>
            <consortium name="The Broad Institute Genome Sequencing Center for Infectious Disease"/>
            <person name="Wu L."/>
            <person name="Ma J."/>
        </authorList>
    </citation>
    <scope>NUCLEOTIDE SEQUENCE [LARGE SCALE GENOMIC DNA]</scope>
    <source>
        <strain evidence="10">JCM 17728</strain>
    </source>
</reference>
<evidence type="ECO:0000256" key="1">
    <source>
        <dbReference type="ARBA" id="ARBA00001933"/>
    </source>
</evidence>
<comment type="cofactor">
    <cofactor evidence="1 8">
        <name>pyridoxal 5'-phosphate</name>
        <dbReference type="ChEBI" id="CHEBI:597326"/>
    </cofactor>
</comment>
<comment type="similarity">
    <text evidence="2">Belongs to the trans-sulfuration enzymes family. L-methionine gamma-lyase subfamily.</text>
</comment>
<dbReference type="PANTHER" id="PTHR11808">
    <property type="entry name" value="TRANS-SULFURATION ENZYME FAMILY MEMBER"/>
    <property type="match status" value="1"/>
</dbReference>
<evidence type="ECO:0000256" key="3">
    <source>
        <dbReference type="ARBA" id="ARBA00012222"/>
    </source>
</evidence>
<sequence length="404" mass="44087">MKSSEGKQFFNHLETRAIHAGRVGDPSFGSLATPIHQTSTFIFDNVQQGSNRFAGEEQGYIYSRLGNPTVRELEQKMAALENTDDAAAFGSGMGAVSATLLANLKQGDHLVASSALYGCSFALINHKFPDFGIEVTFVDITNEQEVEAAIQENTKLIYFETPINPNLACVDMETIGAIAKKHELLTIMDNTFMSPVLQQPSDYGMDLIIHSATKYLNGHGDVIGGIVCGSEEQIGNIKMTTQKDMGATMSPNDAWLITRGLKTLSVRVERHCDNAEKVADYLEGHGDIEQVYYPGLKHHPANHLIGTQMKRAGGIIAFEVAGGFDDAVRFMNHLELCHIAVSLGDAETLIQHPASMTHSTYTPEERADAGISETLIRISVGLEHPEDIIADLEQALQKMKIRAA</sequence>
<dbReference type="Gene3D" id="3.40.640.10">
    <property type="entry name" value="Type I PLP-dependent aspartate aminotransferase-like (Major domain)"/>
    <property type="match status" value="1"/>
</dbReference>
<proteinExistence type="inferred from homology"/>